<feature type="signal peptide" evidence="5">
    <location>
        <begin position="1"/>
        <end position="34"/>
    </location>
</feature>
<keyword evidence="3" id="KW-0813">Transport</keyword>
<dbReference type="PIRSF" id="PIRSF002741">
    <property type="entry name" value="MppA"/>
    <property type="match status" value="1"/>
</dbReference>
<dbReference type="GO" id="GO:0043190">
    <property type="term" value="C:ATP-binding cassette (ABC) transporter complex"/>
    <property type="evidence" value="ECO:0007669"/>
    <property type="project" value="InterPro"/>
</dbReference>
<evidence type="ECO:0000313" key="8">
    <source>
        <dbReference type="Proteomes" id="UP000199144"/>
    </source>
</evidence>
<dbReference type="Gene3D" id="3.90.76.10">
    <property type="entry name" value="Dipeptide-binding Protein, Domain 1"/>
    <property type="match status" value="1"/>
</dbReference>
<evidence type="ECO:0000256" key="2">
    <source>
        <dbReference type="ARBA" id="ARBA00005695"/>
    </source>
</evidence>
<evidence type="ECO:0000313" key="7">
    <source>
        <dbReference type="EMBL" id="SFM65611.1"/>
    </source>
</evidence>
<dbReference type="GO" id="GO:0015833">
    <property type="term" value="P:peptide transport"/>
    <property type="evidence" value="ECO:0007669"/>
    <property type="project" value="TreeGrafter"/>
</dbReference>
<evidence type="ECO:0000256" key="1">
    <source>
        <dbReference type="ARBA" id="ARBA00004418"/>
    </source>
</evidence>
<gene>
    <name evidence="7" type="ORF">SAMN04488042_11178</name>
</gene>
<reference evidence="7 8" key="1">
    <citation type="submission" date="2016-10" db="EMBL/GenBank/DDBJ databases">
        <authorList>
            <person name="de Groot N.N."/>
        </authorList>
    </citation>
    <scope>NUCLEOTIDE SEQUENCE [LARGE SCALE GENOMIC DNA]</scope>
    <source>
        <strain evidence="7 8">DSM 15283</strain>
    </source>
</reference>
<sequence>MKIIGSAARTAYMLGVSALCLGGVLSTTVTPAFANEDRYVRIDEKPSGEIDPHKARDFADSILIENLYDTLVVPAGGSSVGPHLATGWTTDGNSVVFELRDDVTFHTGNKMTAADVVYSFNRMRDMGLGRSFVLGSQIGEAVAEGDYTVRFTMNEPFAPFLAAMSQVPIVDSALVEQHVTNGDFASEWLSENDAGSGAYQLVSHKPQEETVMERFDGYFLGVPEQAPDGMRFRYGLAAPTVRTLLETAGHDISSPWLPPEVLVELSQGENTKILAVPATTQMFFKLNTQRAPLDDVHCRRALSYALDYEAVRSVMKVAEGINAASPSNGPIPKGLMGNDPSVADFGQDLERAKEELAQCKYAPADYTLEVAWISGIAFEERFALLMQANFGQLGFNVEIVSTPWAKFAELVTDPAVNPHVNQVMASPVTPDTDSLLYNSYHSSRAGTWQSAEWLDDAEVDRMLDEARGASDPAVREQIYRDLSARIVELAPTIFPYNLMTVFGANNRISAPRLEDPAQTLPAISSNFAVRKMVLRD</sequence>
<dbReference type="PANTHER" id="PTHR30290">
    <property type="entry name" value="PERIPLASMIC BINDING COMPONENT OF ABC TRANSPORTER"/>
    <property type="match status" value="1"/>
</dbReference>
<dbReference type="PANTHER" id="PTHR30290:SF10">
    <property type="entry name" value="PERIPLASMIC OLIGOPEPTIDE-BINDING PROTEIN-RELATED"/>
    <property type="match status" value="1"/>
</dbReference>
<evidence type="ECO:0000256" key="4">
    <source>
        <dbReference type="ARBA" id="ARBA00022729"/>
    </source>
</evidence>
<comment type="subcellular location">
    <subcellularLocation>
        <location evidence="1">Periplasm</location>
    </subcellularLocation>
</comment>
<dbReference type="InterPro" id="IPR039424">
    <property type="entry name" value="SBP_5"/>
</dbReference>
<protein>
    <submittedName>
        <fullName evidence="7">Peptide/nickel transport system substrate-binding protein</fullName>
    </submittedName>
</protein>
<evidence type="ECO:0000256" key="3">
    <source>
        <dbReference type="ARBA" id="ARBA00022448"/>
    </source>
</evidence>
<keyword evidence="4 5" id="KW-0732">Signal</keyword>
<dbReference type="AlphaFoldDB" id="A0A1I4SMI9"/>
<evidence type="ECO:0000259" key="6">
    <source>
        <dbReference type="Pfam" id="PF00496"/>
    </source>
</evidence>
<dbReference type="InterPro" id="IPR030678">
    <property type="entry name" value="Peptide/Ni-bd"/>
</dbReference>
<comment type="similarity">
    <text evidence="2">Belongs to the bacterial solute-binding protein 5 family.</text>
</comment>
<evidence type="ECO:0000256" key="5">
    <source>
        <dbReference type="SAM" id="SignalP"/>
    </source>
</evidence>
<dbReference type="Proteomes" id="UP000199144">
    <property type="component" value="Unassembled WGS sequence"/>
</dbReference>
<dbReference type="InterPro" id="IPR000914">
    <property type="entry name" value="SBP_5_dom"/>
</dbReference>
<proteinExistence type="inferred from homology"/>
<feature type="chain" id="PRO_5011647568" evidence="5">
    <location>
        <begin position="35"/>
        <end position="536"/>
    </location>
</feature>
<accession>A0A1I4SMI9</accession>
<dbReference type="Gene3D" id="3.40.190.10">
    <property type="entry name" value="Periplasmic binding protein-like II"/>
    <property type="match status" value="1"/>
</dbReference>
<dbReference type="EMBL" id="FOTQ01000011">
    <property type="protein sequence ID" value="SFM65611.1"/>
    <property type="molecule type" value="Genomic_DNA"/>
</dbReference>
<dbReference type="GO" id="GO:1904680">
    <property type="term" value="F:peptide transmembrane transporter activity"/>
    <property type="evidence" value="ECO:0007669"/>
    <property type="project" value="TreeGrafter"/>
</dbReference>
<dbReference type="SUPFAM" id="SSF53850">
    <property type="entry name" value="Periplasmic binding protein-like II"/>
    <property type="match status" value="1"/>
</dbReference>
<dbReference type="Pfam" id="PF00496">
    <property type="entry name" value="SBP_bac_5"/>
    <property type="match status" value="1"/>
</dbReference>
<name>A0A1I4SMI9_9RHOB</name>
<dbReference type="GO" id="GO:0030288">
    <property type="term" value="C:outer membrane-bounded periplasmic space"/>
    <property type="evidence" value="ECO:0007669"/>
    <property type="project" value="UniProtKB-ARBA"/>
</dbReference>
<dbReference type="STRING" id="254406.SAMN04488042_11178"/>
<dbReference type="RefSeq" id="WP_165610130.1">
    <property type="nucleotide sequence ID" value="NZ_FOTQ01000011.1"/>
</dbReference>
<dbReference type="CDD" id="cd08512">
    <property type="entry name" value="PBP2_NikA_DppA_OppA_like_7"/>
    <property type="match status" value="1"/>
</dbReference>
<feature type="domain" description="Solute-binding protein family 5" evidence="6">
    <location>
        <begin position="80"/>
        <end position="445"/>
    </location>
</feature>
<keyword evidence="8" id="KW-1185">Reference proteome</keyword>
<dbReference type="Gene3D" id="3.10.105.10">
    <property type="entry name" value="Dipeptide-binding Protein, Domain 3"/>
    <property type="match status" value="1"/>
</dbReference>
<organism evidence="7 8">
    <name type="scientific">Shimia aestuarii</name>
    <dbReference type="NCBI Taxonomy" id="254406"/>
    <lineage>
        <taxon>Bacteria</taxon>
        <taxon>Pseudomonadati</taxon>
        <taxon>Pseudomonadota</taxon>
        <taxon>Alphaproteobacteria</taxon>
        <taxon>Rhodobacterales</taxon>
        <taxon>Roseobacteraceae</taxon>
    </lineage>
</organism>